<evidence type="ECO:0000313" key="3">
    <source>
        <dbReference type="EMBL" id="KAH9309111.1"/>
    </source>
</evidence>
<feature type="non-terminal residue" evidence="3">
    <location>
        <position position="67"/>
    </location>
</feature>
<organism evidence="3 4">
    <name type="scientific">Taxus chinensis</name>
    <name type="common">Chinese yew</name>
    <name type="synonym">Taxus wallichiana var. chinensis</name>
    <dbReference type="NCBI Taxonomy" id="29808"/>
    <lineage>
        <taxon>Eukaryota</taxon>
        <taxon>Viridiplantae</taxon>
        <taxon>Streptophyta</taxon>
        <taxon>Embryophyta</taxon>
        <taxon>Tracheophyta</taxon>
        <taxon>Spermatophyta</taxon>
        <taxon>Pinopsida</taxon>
        <taxon>Pinidae</taxon>
        <taxon>Conifers II</taxon>
        <taxon>Cupressales</taxon>
        <taxon>Taxaceae</taxon>
        <taxon>Taxus</taxon>
    </lineage>
</organism>
<evidence type="ECO:0000256" key="1">
    <source>
        <dbReference type="SAM" id="MobiDB-lite"/>
    </source>
</evidence>
<reference evidence="3 4" key="1">
    <citation type="journal article" date="2021" name="Nat. Plants">
        <title>The Taxus genome provides insights into paclitaxel biosynthesis.</title>
        <authorList>
            <person name="Xiong X."/>
            <person name="Gou J."/>
            <person name="Liao Q."/>
            <person name="Li Y."/>
            <person name="Zhou Q."/>
            <person name="Bi G."/>
            <person name="Li C."/>
            <person name="Du R."/>
            <person name="Wang X."/>
            <person name="Sun T."/>
            <person name="Guo L."/>
            <person name="Liang H."/>
            <person name="Lu P."/>
            <person name="Wu Y."/>
            <person name="Zhang Z."/>
            <person name="Ro D.K."/>
            <person name="Shang Y."/>
            <person name="Huang S."/>
            <person name="Yan J."/>
        </authorList>
    </citation>
    <scope>NUCLEOTIDE SEQUENCE [LARGE SCALE GENOMIC DNA]</scope>
    <source>
        <strain evidence="3">Ta-2019</strain>
    </source>
</reference>
<feature type="domain" description="Reverse transcriptase/retrotransposon-derived protein RNase H-like" evidence="2">
    <location>
        <begin position="4"/>
        <end position="67"/>
    </location>
</feature>
<dbReference type="InterPro" id="IPR043502">
    <property type="entry name" value="DNA/RNA_pol_sf"/>
</dbReference>
<dbReference type="AlphaFoldDB" id="A0AA38KVT6"/>
<dbReference type="PANTHER" id="PTHR34072:SF52">
    <property type="entry name" value="RIBONUCLEASE H"/>
    <property type="match status" value="1"/>
</dbReference>
<dbReference type="PANTHER" id="PTHR34072">
    <property type="entry name" value="ENZYMATIC POLYPROTEIN-RELATED"/>
    <property type="match status" value="1"/>
</dbReference>
<dbReference type="Proteomes" id="UP000824469">
    <property type="component" value="Unassembled WGS sequence"/>
</dbReference>
<dbReference type="InterPro" id="IPR041577">
    <property type="entry name" value="RT_RNaseH_2"/>
</dbReference>
<dbReference type="Pfam" id="PF17919">
    <property type="entry name" value="RT_RNaseH_2"/>
    <property type="match status" value="1"/>
</dbReference>
<evidence type="ECO:0000313" key="4">
    <source>
        <dbReference type="Proteomes" id="UP000824469"/>
    </source>
</evidence>
<sequence>NKVHEDFEQLKEALVSSPVLKNSDWSKPFIVYTDALDATLGSTLSQNDENENEHPVHFGSRQMISAE</sequence>
<keyword evidence="4" id="KW-1185">Reference proteome</keyword>
<feature type="non-terminal residue" evidence="3">
    <location>
        <position position="1"/>
    </location>
</feature>
<gene>
    <name evidence="3" type="ORF">KI387_037022</name>
</gene>
<dbReference type="SUPFAM" id="SSF56672">
    <property type="entry name" value="DNA/RNA polymerases"/>
    <property type="match status" value="1"/>
</dbReference>
<name>A0AA38KVT6_TAXCH</name>
<comment type="caution">
    <text evidence="3">The sequence shown here is derived from an EMBL/GenBank/DDBJ whole genome shotgun (WGS) entry which is preliminary data.</text>
</comment>
<protein>
    <recommendedName>
        <fullName evidence="2">Reverse transcriptase/retrotransposon-derived protein RNase H-like domain-containing protein</fullName>
    </recommendedName>
</protein>
<proteinExistence type="predicted"/>
<dbReference type="EMBL" id="JAHRHJ020000007">
    <property type="protein sequence ID" value="KAH9309111.1"/>
    <property type="molecule type" value="Genomic_DNA"/>
</dbReference>
<evidence type="ECO:0000259" key="2">
    <source>
        <dbReference type="Pfam" id="PF17919"/>
    </source>
</evidence>
<feature type="region of interest" description="Disordered" evidence="1">
    <location>
        <begin position="43"/>
        <end position="67"/>
    </location>
</feature>
<accession>A0AA38KVT6</accession>